<organism evidence="2 3">
    <name type="scientific">Slackia isoflavoniconvertens</name>
    <dbReference type="NCBI Taxonomy" id="572010"/>
    <lineage>
        <taxon>Bacteria</taxon>
        <taxon>Bacillati</taxon>
        <taxon>Actinomycetota</taxon>
        <taxon>Coriobacteriia</taxon>
        <taxon>Eggerthellales</taxon>
        <taxon>Eggerthellaceae</taxon>
        <taxon>Slackia</taxon>
    </lineage>
</organism>
<proteinExistence type="predicted"/>
<feature type="transmembrane region" description="Helical" evidence="1">
    <location>
        <begin position="192"/>
        <end position="212"/>
    </location>
</feature>
<dbReference type="AlphaFoldDB" id="A0A369LL46"/>
<evidence type="ECO:0000313" key="3">
    <source>
        <dbReference type="Proteomes" id="UP000253975"/>
    </source>
</evidence>
<reference evidence="2 3" key="1">
    <citation type="journal article" date="2018" name="Elife">
        <title>Discovery and characterization of a prevalent human gut bacterial enzyme sufficient for the inactivation of a family of plant toxins.</title>
        <authorList>
            <person name="Koppel N."/>
            <person name="Bisanz J.E."/>
            <person name="Pandelia M.E."/>
            <person name="Turnbaugh P.J."/>
            <person name="Balskus E.P."/>
        </authorList>
    </citation>
    <scope>NUCLEOTIDE SEQUENCE [LARGE SCALE GENOMIC DNA]</scope>
    <source>
        <strain evidence="2 3">OB21 GAM31</strain>
    </source>
</reference>
<dbReference type="Proteomes" id="UP000253975">
    <property type="component" value="Unassembled WGS sequence"/>
</dbReference>
<protein>
    <submittedName>
        <fullName evidence="2">Uncharacterized protein</fullName>
    </submittedName>
</protein>
<keyword evidence="1" id="KW-0472">Membrane</keyword>
<keyword evidence="1" id="KW-1133">Transmembrane helix</keyword>
<name>A0A369LL46_9ACTN</name>
<evidence type="ECO:0000313" key="2">
    <source>
        <dbReference type="EMBL" id="RDB59397.1"/>
    </source>
</evidence>
<sequence>MAPTGSFGTTSTEDYTFHDDASGATLSHFSQESSDSASESEDFVPPNVEAIELQYGEECLHEEGTCAGCDTLRGMYRSGKIDALYCATIVTGTDTSDQFVLSVPADADVTSYIQYSCKDGEPAFGPRRSDGLDDDPPSIQIKGNLHALQSPFGISYSTSESESERTDSITVHAYTPDDDYDSDEEDTWIDNLLKVIGLVVIIFGIGLLIGSIRLKIEKWLK</sequence>
<comment type="caution">
    <text evidence="2">The sequence shown here is derived from an EMBL/GenBank/DDBJ whole genome shotgun (WGS) entry which is preliminary data.</text>
</comment>
<keyword evidence="1" id="KW-0812">Transmembrane</keyword>
<dbReference type="EMBL" id="PPTO01000005">
    <property type="protein sequence ID" value="RDB59397.1"/>
    <property type="molecule type" value="Genomic_DNA"/>
</dbReference>
<accession>A0A369LL46</accession>
<gene>
    <name evidence="2" type="ORF">C1881_04545</name>
</gene>
<evidence type="ECO:0000256" key="1">
    <source>
        <dbReference type="SAM" id="Phobius"/>
    </source>
</evidence>